<dbReference type="InterPro" id="IPR020806">
    <property type="entry name" value="PKS_PP-bd"/>
</dbReference>
<dbReference type="InterPro" id="IPR029058">
    <property type="entry name" value="AB_hydrolase_fold"/>
</dbReference>
<dbReference type="Gene3D" id="3.40.47.10">
    <property type="match status" value="1"/>
</dbReference>
<dbReference type="InterPro" id="IPR001227">
    <property type="entry name" value="Ac_transferase_dom_sf"/>
</dbReference>
<comment type="function">
    <text evidence="29">Fatty acid synthetase is a multifunctional enzyme that catalyzes the de novo biosynthesis of long-chain saturated fatty acids starting from acetyl-CoA and malonyl-CoA in the presence of NADPH. This multifunctional protein contains 7 catalytic activities and a site for the binding of the prosthetic group 4'-phosphopantetheine of the acyl carrier protein ([ACP]) domain.</text>
</comment>
<comment type="catalytic activity">
    <reaction evidence="30">
        <text>acetyl-CoA + n malonyl-CoA + 2n NADPH + 2n H(+) = a long-chain fatty acid + (n+1) CoA + n CO2 + 2n NADP(+).</text>
        <dbReference type="EC" id="2.3.1.85"/>
    </reaction>
</comment>
<evidence type="ECO:0000256" key="50">
    <source>
        <dbReference type="ARBA" id="ARBA00048704"/>
    </source>
</evidence>
<feature type="active site" description="Proton donor; for dehydratase activity" evidence="61">
    <location>
        <position position="832"/>
    </location>
</feature>
<comment type="catalytic activity">
    <reaction evidence="33">
        <text>a (3R)-hydroxyacyl-[ACP] + NADP(+) = a 3-oxoacyl-[ACP] + NADPH + H(+)</text>
        <dbReference type="Rhea" id="RHEA:17397"/>
        <dbReference type="Rhea" id="RHEA-COMP:9916"/>
        <dbReference type="Rhea" id="RHEA-COMP:9945"/>
        <dbReference type="ChEBI" id="CHEBI:15378"/>
        <dbReference type="ChEBI" id="CHEBI:57783"/>
        <dbReference type="ChEBI" id="CHEBI:58349"/>
        <dbReference type="ChEBI" id="CHEBI:78776"/>
        <dbReference type="ChEBI" id="CHEBI:78827"/>
        <dbReference type="EC" id="1.1.1.100"/>
    </reaction>
    <physiologicalReaction direction="right-to-left" evidence="33">
        <dbReference type="Rhea" id="RHEA:17399"/>
    </physiologicalReaction>
</comment>
<evidence type="ECO:0000256" key="28">
    <source>
        <dbReference type="ARBA" id="ARBA00023402"/>
    </source>
</evidence>
<dbReference type="SUPFAM" id="SSF51735">
    <property type="entry name" value="NAD(P)-binding Rossmann-fold domains"/>
    <property type="match status" value="2"/>
</dbReference>
<evidence type="ECO:0000256" key="53">
    <source>
        <dbReference type="ARBA" id="ARBA00049109"/>
    </source>
</evidence>
<dbReference type="GO" id="GO:0004316">
    <property type="term" value="F:3-oxoacyl-[acyl-carrier-protein] reductase (NADPH) activity"/>
    <property type="evidence" value="ECO:0007669"/>
    <property type="project" value="UniProtKB-EC"/>
</dbReference>
<comment type="catalytic activity">
    <reaction evidence="26">
        <text>(3R)-hydroxyoctadecanoyl-[ACP] = (2E)-octadecenoyl-[ACP] + H2O</text>
        <dbReference type="Rhea" id="RHEA:41924"/>
        <dbReference type="Rhea" id="RHEA-COMP:9654"/>
        <dbReference type="Rhea" id="RHEA-COMP:9655"/>
        <dbReference type="ChEBI" id="CHEBI:15377"/>
        <dbReference type="ChEBI" id="CHEBI:78488"/>
        <dbReference type="ChEBI" id="CHEBI:78489"/>
    </reaction>
    <physiologicalReaction direction="left-to-right" evidence="26">
        <dbReference type="Rhea" id="RHEA:41925"/>
    </physiologicalReaction>
</comment>
<comment type="catalytic activity">
    <reaction evidence="38">
        <text>(2E)-hexadecenoyl-[ACP] + NADPH + H(+) = hexadecanoyl-[ACP] + NADP(+)</text>
        <dbReference type="Rhea" id="RHEA:41912"/>
        <dbReference type="Rhea" id="RHEA-COMP:9651"/>
        <dbReference type="Rhea" id="RHEA-COMP:9652"/>
        <dbReference type="ChEBI" id="CHEBI:15378"/>
        <dbReference type="ChEBI" id="CHEBI:57783"/>
        <dbReference type="ChEBI" id="CHEBI:58349"/>
        <dbReference type="ChEBI" id="CHEBI:78481"/>
        <dbReference type="ChEBI" id="CHEBI:78483"/>
    </reaction>
    <physiologicalReaction direction="left-to-right" evidence="38">
        <dbReference type="Rhea" id="RHEA:41913"/>
    </physiologicalReaction>
</comment>
<dbReference type="EC" id="2.3.1.41" evidence="7"/>
<comment type="pathway">
    <text evidence="1">Lipid metabolism.</text>
</comment>
<feature type="non-terminal residue" evidence="66">
    <location>
        <position position="1"/>
    </location>
</feature>
<comment type="catalytic activity">
    <reaction evidence="44">
        <text>tetradecanoyl-[ACP] + H2O = tetradecanoate + holo-[ACP] + H(+)</text>
        <dbReference type="Rhea" id="RHEA:30123"/>
        <dbReference type="Rhea" id="RHEA-COMP:9648"/>
        <dbReference type="Rhea" id="RHEA-COMP:9685"/>
        <dbReference type="ChEBI" id="CHEBI:15377"/>
        <dbReference type="ChEBI" id="CHEBI:15378"/>
        <dbReference type="ChEBI" id="CHEBI:30807"/>
        <dbReference type="ChEBI" id="CHEBI:64479"/>
        <dbReference type="ChEBI" id="CHEBI:78477"/>
        <dbReference type="EC" id="3.1.2.14"/>
    </reaction>
    <physiologicalReaction direction="left-to-right" evidence="44">
        <dbReference type="Rhea" id="RHEA:30124"/>
    </physiologicalReaction>
</comment>
<evidence type="ECO:0000256" key="32">
    <source>
        <dbReference type="ARBA" id="ARBA00047394"/>
    </source>
</evidence>
<evidence type="ECO:0000256" key="52">
    <source>
        <dbReference type="ARBA" id="ARBA00049019"/>
    </source>
</evidence>
<dbReference type="GO" id="GO:0004312">
    <property type="term" value="F:fatty acid synthase activity"/>
    <property type="evidence" value="ECO:0007669"/>
    <property type="project" value="UniProtKB-EC"/>
</dbReference>
<dbReference type="Pfam" id="PF00698">
    <property type="entry name" value="Acyl_transf_1"/>
    <property type="match status" value="1"/>
</dbReference>
<comment type="catalytic activity">
    <reaction evidence="47">
        <text>3-oxohexanoyl-[ACP] + NADPH + H(+) = (3R)-hydroxyhexanoyl-[ACP] + NADP(+)</text>
        <dbReference type="Rhea" id="RHEA:41824"/>
        <dbReference type="Rhea" id="RHEA-COMP:9629"/>
        <dbReference type="Rhea" id="RHEA-COMP:9630"/>
        <dbReference type="ChEBI" id="CHEBI:15378"/>
        <dbReference type="ChEBI" id="CHEBI:57783"/>
        <dbReference type="ChEBI" id="CHEBI:58349"/>
        <dbReference type="ChEBI" id="CHEBI:78456"/>
        <dbReference type="ChEBI" id="CHEBI:78457"/>
    </reaction>
    <physiologicalReaction direction="left-to-right" evidence="47">
        <dbReference type="Rhea" id="RHEA:41825"/>
    </physiologicalReaction>
</comment>
<evidence type="ECO:0000259" key="64">
    <source>
        <dbReference type="PROSITE" id="PS52019"/>
    </source>
</evidence>
<comment type="catalytic activity">
    <reaction evidence="34">
        <text>3-oxodecanoyl-[ACP] + NADPH + H(+) = (3R)-hydroxydecanoyl-[ACP] + NADP(+)</text>
        <dbReference type="Rhea" id="RHEA:41856"/>
        <dbReference type="Rhea" id="RHEA-COMP:9637"/>
        <dbReference type="Rhea" id="RHEA-COMP:9638"/>
        <dbReference type="ChEBI" id="CHEBI:15378"/>
        <dbReference type="ChEBI" id="CHEBI:57783"/>
        <dbReference type="ChEBI" id="CHEBI:58349"/>
        <dbReference type="ChEBI" id="CHEBI:78464"/>
        <dbReference type="ChEBI" id="CHEBI:78466"/>
    </reaction>
    <physiologicalReaction direction="left-to-right" evidence="34">
        <dbReference type="Rhea" id="RHEA:41857"/>
    </physiologicalReaction>
</comment>
<dbReference type="GO" id="GO:0016297">
    <property type="term" value="F:fatty acyl-[ACP] hydrolase activity"/>
    <property type="evidence" value="ECO:0007669"/>
    <property type="project" value="UniProtKB-EC"/>
</dbReference>
<evidence type="ECO:0000256" key="17">
    <source>
        <dbReference type="ARBA" id="ARBA00022990"/>
    </source>
</evidence>
<evidence type="ECO:0000256" key="29">
    <source>
        <dbReference type="ARBA" id="ARBA00023442"/>
    </source>
</evidence>
<comment type="catalytic activity">
    <reaction evidence="54">
        <text>(2E)-tetradecenoyl-[ACP] + NADPH + H(+) = tetradecanoyl-[ACP] + NADP(+)</text>
        <dbReference type="Rhea" id="RHEA:41896"/>
        <dbReference type="Rhea" id="RHEA-COMP:9647"/>
        <dbReference type="Rhea" id="RHEA-COMP:9648"/>
        <dbReference type="ChEBI" id="CHEBI:15378"/>
        <dbReference type="ChEBI" id="CHEBI:57783"/>
        <dbReference type="ChEBI" id="CHEBI:58349"/>
        <dbReference type="ChEBI" id="CHEBI:78475"/>
        <dbReference type="ChEBI" id="CHEBI:78477"/>
    </reaction>
    <physiologicalReaction direction="left-to-right" evidence="54">
        <dbReference type="Rhea" id="RHEA:41897"/>
    </physiologicalReaction>
</comment>
<comment type="catalytic activity">
    <reaction evidence="43">
        <text>(2E)-dodecenoyl-[ACP] + NADPH + H(+) = dodecanoyl-[ACP] + NADP(+)</text>
        <dbReference type="Rhea" id="RHEA:41880"/>
        <dbReference type="Rhea" id="RHEA-COMP:9643"/>
        <dbReference type="Rhea" id="RHEA-COMP:9644"/>
        <dbReference type="ChEBI" id="CHEBI:15378"/>
        <dbReference type="ChEBI" id="CHEBI:57783"/>
        <dbReference type="ChEBI" id="CHEBI:58349"/>
        <dbReference type="ChEBI" id="CHEBI:65264"/>
        <dbReference type="ChEBI" id="CHEBI:78472"/>
    </reaction>
    <physiologicalReaction direction="left-to-right" evidence="43">
        <dbReference type="Rhea" id="RHEA:41881"/>
    </physiologicalReaction>
</comment>
<dbReference type="CDD" id="cd05195">
    <property type="entry name" value="enoyl_red"/>
    <property type="match status" value="1"/>
</dbReference>
<evidence type="ECO:0000256" key="46">
    <source>
        <dbReference type="ARBA" id="ARBA00048506"/>
    </source>
</evidence>
<evidence type="ECO:0000256" key="27">
    <source>
        <dbReference type="ARBA" id="ARBA00023401"/>
    </source>
</evidence>
<dbReference type="Gene3D" id="3.40.50.1820">
    <property type="entry name" value="alpha/beta hydrolase"/>
    <property type="match status" value="1"/>
</dbReference>
<dbReference type="SUPFAM" id="SSF53901">
    <property type="entry name" value="Thiolase-like"/>
    <property type="match status" value="1"/>
</dbReference>
<dbReference type="Gene3D" id="1.10.1200.10">
    <property type="entry name" value="ACP-like"/>
    <property type="match status" value="1"/>
</dbReference>
<evidence type="ECO:0000256" key="9">
    <source>
        <dbReference type="ARBA" id="ARBA00013258"/>
    </source>
</evidence>
<dbReference type="PROSITE" id="PS52019">
    <property type="entry name" value="PKS_MFAS_DH"/>
    <property type="match status" value="1"/>
</dbReference>
<evidence type="ECO:0000256" key="47">
    <source>
        <dbReference type="ARBA" id="ARBA00048571"/>
    </source>
</evidence>
<dbReference type="InterPro" id="IPR050091">
    <property type="entry name" value="PKS_NRPS_Biosynth_Enz"/>
</dbReference>
<dbReference type="SUPFAM" id="SSF47336">
    <property type="entry name" value="ACP-like"/>
    <property type="match status" value="1"/>
</dbReference>
<comment type="catalytic activity">
    <reaction evidence="59">
        <text>(2E)-decenoyl-[ACP] + NADPH + H(+) = decanoyl-[ACP] + NADP(+)</text>
        <dbReference type="Rhea" id="RHEA:41864"/>
        <dbReference type="Rhea" id="RHEA-COMP:9639"/>
        <dbReference type="Rhea" id="RHEA-COMP:9640"/>
        <dbReference type="ChEBI" id="CHEBI:15378"/>
        <dbReference type="ChEBI" id="CHEBI:57783"/>
        <dbReference type="ChEBI" id="CHEBI:58349"/>
        <dbReference type="ChEBI" id="CHEBI:78467"/>
        <dbReference type="ChEBI" id="CHEBI:78468"/>
    </reaction>
    <physiologicalReaction direction="left-to-right" evidence="59">
        <dbReference type="Rhea" id="RHEA:41865"/>
    </physiologicalReaction>
</comment>
<evidence type="ECO:0000256" key="38">
    <source>
        <dbReference type="ARBA" id="ARBA00047810"/>
    </source>
</evidence>
<keyword evidence="17" id="KW-0007">Acetylation</keyword>
<organism evidence="65 66">
    <name type="scientific">Ceratina calcarata</name>
    <dbReference type="NCBI Taxonomy" id="156304"/>
    <lineage>
        <taxon>Eukaryota</taxon>
        <taxon>Metazoa</taxon>
        <taxon>Ecdysozoa</taxon>
        <taxon>Arthropoda</taxon>
        <taxon>Hexapoda</taxon>
        <taxon>Insecta</taxon>
        <taxon>Pterygota</taxon>
        <taxon>Neoptera</taxon>
        <taxon>Endopterygota</taxon>
        <taxon>Hymenoptera</taxon>
        <taxon>Apocrita</taxon>
        <taxon>Aculeata</taxon>
        <taxon>Apoidea</taxon>
        <taxon>Anthophila</taxon>
        <taxon>Apidae</taxon>
        <taxon>Ceratina</taxon>
        <taxon>Zadontomerus</taxon>
    </lineage>
</organism>
<comment type="catalytic activity">
    <reaction evidence="31">
        <text>3-oxooctadecanoyl-[ACP] + NADPH + H(+) = (3R)-hydroxyoctadecanoyl-[ACP] + NADP(+)</text>
        <dbReference type="Rhea" id="RHEA:41920"/>
        <dbReference type="Rhea" id="RHEA-COMP:9653"/>
        <dbReference type="Rhea" id="RHEA-COMP:9654"/>
        <dbReference type="ChEBI" id="CHEBI:15378"/>
        <dbReference type="ChEBI" id="CHEBI:57783"/>
        <dbReference type="ChEBI" id="CHEBI:58349"/>
        <dbReference type="ChEBI" id="CHEBI:78487"/>
        <dbReference type="ChEBI" id="CHEBI:78488"/>
    </reaction>
    <physiologicalReaction direction="left-to-right" evidence="31">
        <dbReference type="Rhea" id="RHEA:41921"/>
    </physiologicalReaction>
</comment>
<comment type="catalytic activity">
    <reaction evidence="20">
        <text>(3R)-hydroxyoctanoyl-[ACP] = (2E)-octenoyl-[ACP] + H2O</text>
        <dbReference type="Rhea" id="RHEA:41844"/>
        <dbReference type="Rhea" id="RHEA-COMP:9634"/>
        <dbReference type="Rhea" id="RHEA-COMP:9635"/>
        <dbReference type="ChEBI" id="CHEBI:15377"/>
        <dbReference type="ChEBI" id="CHEBI:78461"/>
        <dbReference type="ChEBI" id="CHEBI:78462"/>
    </reaction>
    <physiologicalReaction direction="left-to-right" evidence="20">
        <dbReference type="Rhea" id="RHEA:41845"/>
    </physiologicalReaction>
</comment>
<comment type="catalytic activity">
    <reaction evidence="45">
        <text>(2E)-octenoyl-[ACP] + NADPH + H(+) = octanoyl-[ACP] + NADP(+)</text>
        <dbReference type="Rhea" id="RHEA:41848"/>
        <dbReference type="Rhea" id="RHEA-COMP:9635"/>
        <dbReference type="Rhea" id="RHEA-COMP:9636"/>
        <dbReference type="ChEBI" id="CHEBI:15378"/>
        <dbReference type="ChEBI" id="CHEBI:57783"/>
        <dbReference type="ChEBI" id="CHEBI:58349"/>
        <dbReference type="ChEBI" id="CHEBI:78462"/>
        <dbReference type="ChEBI" id="CHEBI:78463"/>
    </reaction>
    <physiologicalReaction direction="left-to-right" evidence="45">
        <dbReference type="Rhea" id="RHEA:41849"/>
    </physiologicalReaction>
</comment>
<dbReference type="InterPro" id="IPR016039">
    <property type="entry name" value="Thiolase-like"/>
</dbReference>
<dbReference type="InterPro" id="IPR001031">
    <property type="entry name" value="Thioesterase"/>
</dbReference>
<dbReference type="CDD" id="cd08954">
    <property type="entry name" value="KR_1_FAS_SDR_x"/>
    <property type="match status" value="1"/>
</dbReference>
<keyword evidence="12" id="KW-0597">Phosphoprotein</keyword>
<dbReference type="SUPFAM" id="SSF50129">
    <property type="entry name" value="GroES-like"/>
    <property type="match status" value="1"/>
</dbReference>
<feature type="domain" description="PKS/mFAS DH" evidence="64">
    <location>
        <begin position="648"/>
        <end position="912"/>
    </location>
</feature>
<dbReference type="SUPFAM" id="SSF55048">
    <property type="entry name" value="Probable ACP-binding domain of malonyl-CoA ACP transacylase"/>
    <property type="match status" value="1"/>
</dbReference>
<dbReference type="Gene3D" id="3.40.366.10">
    <property type="entry name" value="Malonyl-Coenzyme A Acyl Carrier Protein, domain 2"/>
    <property type="match status" value="1"/>
</dbReference>
<comment type="catalytic activity">
    <reaction evidence="21">
        <text>(3R)-hydroxydodecanoyl-[ACP] = (2E)-dodecenoyl-[ACP] + H2O</text>
        <dbReference type="Rhea" id="RHEA:41876"/>
        <dbReference type="Rhea" id="RHEA-COMP:9642"/>
        <dbReference type="Rhea" id="RHEA-COMP:9643"/>
        <dbReference type="ChEBI" id="CHEBI:15377"/>
        <dbReference type="ChEBI" id="CHEBI:78470"/>
        <dbReference type="ChEBI" id="CHEBI:78472"/>
    </reaction>
    <physiologicalReaction direction="left-to-right" evidence="21">
        <dbReference type="Rhea" id="RHEA:41877"/>
    </physiologicalReaction>
</comment>
<dbReference type="Pfam" id="PF08659">
    <property type="entry name" value="KR"/>
    <property type="match status" value="1"/>
</dbReference>
<feature type="domain" description="Ketosynthase family 3 (KS3)" evidence="63">
    <location>
        <begin position="1"/>
        <end position="211"/>
    </location>
</feature>
<dbReference type="Pfam" id="PF00109">
    <property type="entry name" value="ketoacyl-synt"/>
    <property type="match status" value="1"/>
</dbReference>
<dbReference type="InterPro" id="IPR016036">
    <property type="entry name" value="Malonyl_transacylase_ACP-bd"/>
</dbReference>
<evidence type="ECO:0000256" key="45">
    <source>
        <dbReference type="ARBA" id="ARBA00048420"/>
    </source>
</evidence>
<dbReference type="InterPro" id="IPR006162">
    <property type="entry name" value="Ppantetheine_attach_site"/>
</dbReference>
<evidence type="ECO:0000256" key="51">
    <source>
        <dbReference type="ARBA" id="ARBA00048935"/>
    </source>
</evidence>
<evidence type="ECO:0000256" key="48">
    <source>
        <dbReference type="ARBA" id="ARBA00048650"/>
    </source>
</evidence>
<comment type="catalytic activity">
    <reaction evidence="37">
        <text>dodecanoyl-[ACP] + malonyl-[ACP] + H(+) = 3-oxotetradecanoyl-[ACP] + holo-[ACP] + CO2</text>
        <dbReference type="Rhea" id="RHEA:41884"/>
        <dbReference type="Rhea" id="RHEA-COMP:9623"/>
        <dbReference type="Rhea" id="RHEA-COMP:9644"/>
        <dbReference type="Rhea" id="RHEA-COMP:9645"/>
        <dbReference type="Rhea" id="RHEA-COMP:9685"/>
        <dbReference type="ChEBI" id="CHEBI:15378"/>
        <dbReference type="ChEBI" id="CHEBI:16526"/>
        <dbReference type="ChEBI" id="CHEBI:64479"/>
        <dbReference type="ChEBI" id="CHEBI:65264"/>
        <dbReference type="ChEBI" id="CHEBI:78449"/>
        <dbReference type="ChEBI" id="CHEBI:78473"/>
    </reaction>
    <physiologicalReaction direction="left-to-right" evidence="37">
        <dbReference type="Rhea" id="RHEA:41885"/>
    </physiologicalReaction>
</comment>
<comment type="catalytic activity">
    <reaction evidence="39">
        <text>(2E)-hexenoyl-[ACP] + NADPH + H(+) = hexanoyl-[ACP] + NADP(+)</text>
        <dbReference type="Rhea" id="RHEA:41832"/>
        <dbReference type="Rhea" id="RHEA-COMP:9631"/>
        <dbReference type="Rhea" id="RHEA-COMP:9632"/>
        <dbReference type="ChEBI" id="CHEBI:15378"/>
        <dbReference type="ChEBI" id="CHEBI:57783"/>
        <dbReference type="ChEBI" id="CHEBI:58349"/>
        <dbReference type="ChEBI" id="CHEBI:78458"/>
        <dbReference type="ChEBI" id="CHEBI:78459"/>
    </reaction>
    <physiologicalReaction direction="left-to-right" evidence="39">
        <dbReference type="Rhea" id="RHEA:41833"/>
    </physiologicalReaction>
</comment>
<dbReference type="SUPFAM" id="SSF53474">
    <property type="entry name" value="alpha/beta-Hydrolases"/>
    <property type="match status" value="1"/>
</dbReference>
<evidence type="ECO:0000256" key="42">
    <source>
        <dbReference type="ARBA" id="ARBA00048051"/>
    </source>
</evidence>
<dbReference type="GO" id="GO:0031177">
    <property type="term" value="F:phosphopantetheine binding"/>
    <property type="evidence" value="ECO:0007669"/>
    <property type="project" value="InterPro"/>
</dbReference>
<comment type="catalytic activity">
    <reaction evidence="36">
        <text>(2E)-butenoyl-[ACP] + NADPH + H(+) = butanoyl-[ACP] + NADP(+)</text>
        <dbReference type="Rhea" id="RHEA:41812"/>
        <dbReference type="Rhea" id="RHEA-COMP:9627"/>
        <dbReference type="Rhea" id="RHEA-COMP:9628"/>
        <dbReference type="ChEBI" id="CHEBI:15378"/>
        <dbReference type="ChEBI" id="CHEBI:57783"/>
        <dbReference type="ChEBI" id="CHEBI:58349"/>
        <dbReference type="ChEBI" id="CHEBI:78453"/>
        <dbReference type="ChEBI" id="CHEBI:78454"/>
    </reaction>
    <physiologicalReaction direction="left-to-right" evidence="36">
        <dbReference type="Rhea" id="RHEA:41813"/>
    </physiologicalReaction>
</comment>
<evidence type="ECO:0000256" key="6">
    <source>
        <dbReference type="ARBA" id="ARBA00013167"/>
    </source>
</evidence>
<feature type="domain" description="Carrier" evidence="62">
    <location>
        <begin position="1794"/>
        <end position="1874"/>
    </location>
</feature>
<evidence type="ECO:0000256" key="3">
    <source>
        <dbReference type="ARBA" id="ARBA00012480"/>
    </source>
</evidence>
<evidence type="ECO:0000256" key="11">
    <source>
        <dbReference type="ARBA" id="ARBA00022450"/>
    </source>
</evidence>
<evidence type="ECO:0000256" key="40">
    <source>
        <dbReference type="ARBA" id="ARBA00047953"/>
    </source>
</evidence>
<evidence type="ECO:0000256" key="56">
    <source>
        <dbReference type="ARBA" id="ARBA00049414"/>
    </source>
</evidence>
<dbReference type="Gene3D" id="3.30.70.3290">
    <property type="match status" value="1"/>
</dbReference>
<dbReference type="Pfam" id="PF16197">
    <property type="entry name" value="KAsynt_C_assoc"/>
    <property type="match status" value="1"/>
</dbReference>
<dbReference type="InterPro" id="IPR036291">
    <property type="entry name" value="NAD(P)-bd_dom_sf"/>
</dbReference>
<dbReference type="InterPro" id="IPR014031">
    <property type="entry name" value="Ketoacyl_synth_C"/>
</dbReference>
<dbReference type="InterPro" id="IPR014030">
    <property type="entry name" value="Ketoacyl_synth_N"/>
</dbReference>
<dbReference type="GO" id="GO:0019171">
    <property type="term" value="F:(3R)-hydroxyacyl-[acyl-carrier-protein] dehydratase activity"/>
    <property type="evidence" value="ECO:0007669"/>
    <property type="project" value="UniProtKB-EC"/>
</dbReference>
<evidence type="ECO:0000256" key="39">
    <source>
        <dbReference type="ARBA" id="ARBA00047897"/>
    </source>
</evidence>
<keyword evidence="16" id="KW-0663">Pyridoxal phosphate</keyword>
<dbReference type="InterPro" id="IPR011032">
    <property type="entry name" value="GroES-like_sf"/>
</dbReference>
<protein>
    <recommendedName>
        <fullName evidence="10">Fatty acid synthase</fullName>
        <ecNumber evidence="5">1.1.1.100</ecNumber>
        <ecNumber evidence="2">1.3.1.39</ecNumber>
        <ecNumber evidence="8">2.3.1.38</ecNumber>
        <ecNumber evidence="9">2.3.1.39</ecNumber>
        <ecNumber evidence="7">2.3.1.41</ecNumber>
        <ecNumber evidence="4">2.3.1.85</ecNumber>
        <ecNumber evidence="3">3.1.2.14</ecNumber>
        <ecNumber evidence="6">4.2.1.59</ecNumber>
    </recommendedName>
</protein>
<evidence type="ECO:0000256" key="5">
    <source>
        <dbReference type="ARBA" id="ARBA00012948"/>
    </source>
</evidence>
<evidence type="ECO:0000256" key="26">
    <source>
        <dbReference type="ARBA" id="ARBA00023399"/>
    </source>
</evidence>
<dbReference type="Pfam" id="PF00550">
    <property type="entry name" value="PP-binding"/>
    <property type="match status" value="1"/>
</dbReference>
<evidence type="ECO:0000256" key="2">
    <source>
        <dbReference type="ARBA" id="ARBA00012004"/>
    </source>
</evidence>
<accession>A0AAJ7S6B5</accession>
<evidence type="ECO:0000256" key="59">
    <source>
        <dbReference type="ARBA" id="ARBA00049521"/>
    </source>
</evidence>
<dbReference type="EC" id="1.1.1.100" evidence="5"/>
<keyword evidence="65" id="KW-1185">Reference proteome</keyword>
<keyword evidence="18" id="KW-0456">Lyase</keyword>
<dbReference type="SMART" id="SM00827">
    <property type="entry name" value="PKS_AT"/>
    <property type="match status" value="1"/>
</dbReference>
<evidence type="ECO:0000256" key="61">
    <source>
        <dbReference type="PROSITE-ProRule" id="PRU01363"/>
    </source>
</evidence>
<evidence type="ECO:0000259" key="63">
    <source>
        <dbReference type="PROSITE" id="PS52004"/>
    </source>
</evidence>
<comment type="catalytic activity">
    <reaction evidence="52">
        <text>(2E)-octadecenoyl-[ACP] + NADPH + H(+) = octadecanoyl-[ACP] + NADP(+)</text>
        <dbReference type="Rhea" id="RHEA:41928"/>
        <dbReference type="Rhea" id="RHEA-COMP:9655"/>
        <dbReference type="Rhea" id="RHEA-COMP:9656"/>
        <dbReference type="ChEBI" id="CHEBI:15378"/>
        <dbReference type="ChEBI" id="CHEBI:57783"/>
        <dbReference type="ChEBI" id="CHEBI:58349"/>
        <dbReference type="ChEBI" id="CHEBI:78489"/>
        <dbReference type="ChEBI" id="CHEBI:78495"/>
    </reaction>
    <physiologicalReaction direction="left-to-right" evidence="52">
        <dbReference type="Rhea" id="RHEA:41929"/>
    </physiologicalReaction>
</comment>
<dbReference type="GO" id="GO:0004315">
    <property type="term" value="F:3-oxoacyl-[acyl-carrier-protein] synthase activity"/>
    <property type="evidence" value="ECO:0007669"/>
    <property type="project" value="UniProtKB-EC"/>
</dbReference>
<dbReference type="Pfam" id="PF02801">
    <property type="entry name" value="Ketoacyl-synt_C"/>
    <property type="match status" value="1"/>
</dbReference>
<evidence type="ECO:0000256" key="1">
    <source>
        <dbReference type="ARBA" id="ARBA00005189"/>
    </source>
</evidence>
<evidence type="ECO:0000256" key="13">
    <source>
        <dbReference type="ARBA" id="ARBA00022679"/>
    </source>
</evidence>
<dbReference type="EC" id="2.3.1.38" evidence="8"/>
<dbReference type="InterPro" id="IPR013968">
    <property type="entry name" value="PKS_KR"/>
</dbReference>
<dbReference type="InterPro" id="IPR013149">
    <property type="entry name" value="ADH-like_C"/>
</dbReference>
<dbReference type="InterPro" id="IPR009081">
    <property type="entry name" value="PP-bd_ACP"/>
</dbReference>
<comment type="catalytic activity">
    <reaction evidence="41">
        <text>acetyl-[ACP] + malonyl-[ACP] + H(+) = 3-oxobutanoyl-[ACP] + holo-[ACP] + CO2</text>
        <dbReference type="Rhea" id="RHEA:41800"/>
        <dbReference type="Rhea" id="RHEA-COMP:9621"/>
        <dbReference type="Rhea" id="RHEA-COMP:9623"/>
        <dbReference type="Rhea" id="RHEA-COMP:9625"/>
        <dbReference type="Rhea" id="RHEA-COMP:9685"/>
        <dbReference type="ChEBI" id="CHEBI:15378"/>
        <dbReference type="ChEBI" id="CHEBI:16526"/>
        <dbReference type="ChEBI" id="CHEBI:64479"/>
        <dbReference type="ChEBI" id="CHEBI:78446"/>
        <dbReference type="ChEBI" id="CHEBI:78449"/>
        <dbReference type="ChEBI" id="CHEBI:78450"/>
    </reaction>
    <physiologicalReaction direction="left-to-right" evidence="41">
        <dbReference type="Rhea" id="RHEA:41801"/>
    </physiologicalReaction>
</comment>
<comment type="catalytic activity">
    <reaction evidence="56">
        <text>3-oxohexadecanoyl-[ACP] + NADPH + H(+) = (3R)-hydroxyhexadecanoyl-[ACP] + NADP(+)</text>
        <dbReference type="Rhea" id="RHEA:41904"/>
        <dbReference type="Rhea" id="RHEA-COMP:9649"/>
        <dbReference type="Rhea" id="RHEA-COMP:9650"/>
        <dbReference type="ChEBI" id="CHEBI:15378"/>
        <dbReference type="ChEBI" id="CHEBI:57783"/>
        <dbReference type="ChEBI" id="CHEBI:58349"/>
        <dbReference type="ChEBI" id="CHEBI:78478"/>
        <dbReference type="ChEBI" id="CHEBI:78480"/>
    </reaction>
    <physiologicalReaction direction="left-to-right" evidence="56">
        <dbReference type="Rhea" id="RHEA:41905"/>
    </physiologicalReaction>
</comment>
<dbReference type="FunFam" id="3.40.50.720:FF:000209">
    <property type="entry name" value="Polyketide synthase Pks12"/>
    <property type="match status" value="1"/>
</dbReference>
<comment type="catalytic activity">
    <reaction evidence="58">
        <text>butanoyl-[ACP] + malonyl-[ACP] + H(+) = 3-oxohexanoyl-[ACP] + holo-[ACP] + CO2</text>
        <dbReference type="Rhea" id="RHEA:41820"/>
        <dbReference type="Rhea" id="RHEA-COMP:9623"/>
        <dbReference type="Rhea" id="RHEA-COMP:9628"/>
        <dbReference type="Rhea" id="RHEA-COMP:9629"/>
        <dbReference type="Rhea" id="RHEA-COMP:9685"/>
        <dbReference type="ChEBI" id="CHEBI:15378"/>
        <dbReference type="ChEBI" id="CHEBI:16526"/>
        <dbReference type="ChEBI" id="CHEBI:64479"/>
        <dbReference type="ChEBI" id="CHEBI:78449"/>
        <dbReference type="ChEBI" id="CHEBI:78454"/>
        <dbReference type="ChEBI" id="CHEBI:78456"/>
    </reaction>
    <physiologicalReaction direction="left-to-right" evidence="58">
        <dbReference type="Rhea" id="RHEA:41821"/>
    </physiologicalReaction>
</comment>
<evidence type="ECO:0000256" key="31">
    <source>
        <dbReference type="ARBA" id="ARBA00047300"/>
    </source>
</evidence>
<dbReference type="PROSITE" id="PS52004">
    <property type="entry name" value="KS3_2"/>
    <property type="match status" value="1"/>
</dbReference>
<dbReference type="PROSITE" id="PS50075">
    <property type="entry name" value="CARRIER"/>
    <property type="match status" value="1"/>
</dbReference>
<dbReference type="InterPro" id="IPR049900">
    <property type="entry name" value="PKS_mFAS_DH"/>
</dbReference>
<evidence type="ECO:0000256" key="14">
    <source>
        <dbReference type="ARBA" id="ARBA00022799"/>
    </source>
</evidence>
<sequence>DLAFFFVSGVLSKDCRCRSFDSKGSGYVRSEAVCTILLQRAKDAKRIYAQVVHSKSNCDGYKAQGITFPSSQVQKILLTDVYKECKVSPHELAYLEAHATGTVVGDPEELNAIDQVFCQGRNTPLKIGSIKSNMGHTEASSGLCSVIKVIIAMESGLIPPNLHFTSPTKGVKCFEEGKLQVITEPTPWEGGYVGVNSFGFGGANAHVLLKSFTKEKVNNGAPSDDLPRLVAVSGRTEEAVKTLLDYVESIPVDVEYIRLLHDIHNEEISGHLFRGYTLVNSTSGRPIKEIQQYPGVKRPIWFVFSGMGSQWPGMGEALMKFPIFYKAIQKCDAVLKPHGVDIFDILTNKDKKTFDNILNSFVGIAAVQIGLVDLLTSVGIEPDNIIGHSVGELGCAYADGCFTAEQMVLAAYSRGLASIETKMIRGSMAAVGLGYKEIKDMCPPDIEVACHNSSQSSTISGPAESMKKFVAELTAKNIFAREVACSNIAYHSRYIAEAGTKLLAYLKKVIPEPKRRSSKWLSSSVPQTEWSKESAKYSSAEYHTNNLLNSVLFEETAAMIPSDAIAIEIAPHGLLQAIVKRSLGPNVVNVPLTLRGYNDNAEYFLQALGKLYNAGLQPQLANLYPYVEFPVSRGTPMISPYVRWEHSEDLFVLKLGSSENITTAERNVEIVISNNDFKYMAHHVIDGRNLLPATGYLVLVWETFSMMQGKLMNELSVIFEDVKFERASNISSPVFLSIMIHRGSGKFEISEKSTTVVTGSIREMSNPSEEMIDVKYLKSVETDEPLTSKDIYKELKLRGYEYTEIFCSLKSASIRGTRGRIAWYENWAAFMDNMLQIQILGLDTRALYVPTGIQKLAIDVKAHSKIIQRLTEDSKEIPVSVYKDYKAVIAGGIEMRGIEANSIQRRKPMAEPVLEEYKFVANRDNAQTPLADMIILSTQLALESHITTTPKILEIIHEEEKVPIAETLCPIFMKVLSNLPMVRPNLILCAKASRSEELSLSENVTVIEENKLPQDASVFMAAACDIISSKRSDILEQLIHATEDKGFILLQESGINKDTFPFLKSCGLNIVLEKSLNKQTLLLLKKEEKPPQKTEVVHVNNNEFSWIEKVKMIMKNEKDKKTNETTRLVLVAEGDMENGLLGMVKCLRREPNGEIVKAVIIQDKNAPKFSLNDPFYSEQLDLNIAYNVLRPGRIWGTYRHVPYPEVKPIPVPHGYVNLKVRGDLSSIQWMQGPIQPDAKYDNIVKVVYASLNFRDVMLATGKLMPEAIASKRESTDCLIGFEFSGIDSNGRRVMGFVDSKAISNLVTPDKLTVWPVPDEWSLEDAATIPSAYFTVLYAFFYFGKLKKGEKVLIHAGSGAVGQAAINVALAEGCEVFTTVGTPEKRKFIKETFPSIDDDHIGNSRDTSFEQMVMEQTHGKGVDVVLNSLAEDKLQASVRCLGYRGRFLEIGKFDLASNNKLGMKIFLKEITFHGVLLDGVISGISPVLQEEMYNFLNKQLKDRAKAINPLVRKTFQKDQLEEAFRYMAAGKHIGKIVIKIAGEETPLDTRVLAYPRFNAMRDKSYVLVGGLGGLGLELADWLVLRGAKNLVMVSRNGIKTGYQRLRTEVWKSYGVKVQIISGADASKTDDCEFILRSAEKQAPVDGIFNLAALLKDCLMENQTAKLFEESMKPKAKITKKLDEVSRKTCPKLRYFVVFSSLSCGRGTAGQTNYGMGNAVLERICERRVEEGLPGMAIQWGAVGDVGLAADMLENRQQLEIGGTLPQRISSCLEEFDKFMCQCRPIVACMVVAEKQSRTREATSILETVMNIMNISNLRTVGQNTPLPEIGLDSMMATEIRQTLERDFEIALTLQDVRNLTIAKLTKMSTDNATKVTKKSTESFTDNIPYIEEKWWSNIPSLINDQYCIEQPVVCHEQKDEIFLIPGIEGSANTFISLAPNLKSPAVCLRVKITDKVESIEDIADLLLPLVLARCKGRKSFVVVGYSFGSLIAIELVRRLEARSLTGQLILIDGSPDYTKAINTTLFAAATADEKQNKFLTYVISKTGSSTIAEFMTELDKSKTWNDKLNAGIKYLPDVIQKYSTETVKALISFIFKRSCLTEAYNPSSSAPLKTPITLLKPTVQSVQIPDADYGLSKLTQGKMIVHKLKGDHVSILENVKVAQAINGEPFDN</sequence>
<dbReference type="InterPro" id="IPR049391">
    <property type="entry name" value="FAS_pseudo-KR"/>
</dbReference>
<dbReference type="PROSITE" id="PS00012">
    <property type="entry name" value="PHOSPHOPANTETHEINE"/>
    <property type="match status" value="1"/>
</dbReference>
<feature type="region of interest" description="C-terminal hotdog fold" evidence="61">
    <location>
        <begin position="782"/>
        <end position="912"/>
    </location>
</feature>
<comment type="catalytic activity">
    <reaction evidence="51">
        <text>3-oxotetradecanoyl-[ACP] + NADPH + H(+) = (3R)-hydroxytetradecanoyl-[ACP] + NADP(+)</text>
        <dbReference type="Rhea" id="RHEA:41888"/>
        <dbReference type="Rhea" id="RHEA-COMP:9645"/>
        <dbReference type="Rhea" id="RHEA-COMP:9646"/>
        <dbReference type="ChEBI" id="CHEBI:15378"/>
        <dbReference type="ChEBI" id="CHEBI:57783"/>
        <dbReference type="ChEBI" id="CHEBI:58349"/>
        <dbReference type="ChEBI" id="CHEBI:78473"/>
        <dbReference type="ChEBI" id="CHEBI:78474"/>
    </reaction>
    <physiologicalReaction direction="left-to-right" evidence="51">
        <dbReference type="Rhea" id="RHEA:41889"/>
    </physiologicalReaction>
</comment>
<evidence type="ECO:0000256" key="36">
    <source>
        <dbReference type="ARBA" id="ARBA00047500"/>
    </source>
</evidence>
<dbReference type="Pfam" id="PF00975">
    <property type="entry name" value="Thioesterase"/>
    <property type="match status" value="1"/>
</dbReference>
<evidence type="ECO:0000256" key="25">
    <source>
        <dbReference type="ARBA" id="ARBA00023398"/>
    </source>
</evidence>
<keyword evidence="14" id="KW-0702">S-nitrosylation</keyword>
<evidence type="ECO:0000256" key="7">
    <source>
        <dbReference type="ARBA" id="ARBA00013191"/>
    </source>
</evidence>
<keyword evidence="13" id="KW-0808">Transferase</keyword>
<evidence type="ECO:0000313" key="65">
    <source>
        <dbReference type="Proteomes" id="UP000694925"/>
    </source>
</evidence>
<evidence type="ECO:0000256" key="49">
    <source>
        <dbReference type="ARBA" id="ARBA00048691"/>
    </source>
</evidence>
<evidence type="ECO:0000256" key="60">
    <source>
        <dbReference type="ARBA" id="ARBA00049533"/>
    </source>
</evidence>
<dbReference type="InterPro" id="IPR042104">
    <property type="entry name" value="PKS_dehydratase_sf"/>
</dbReference>
<evidence type="ECO:0000256" key="33">
    <source>
        <dbReference type="ARBA" id="ARBA00047400"/>
    </source>
</evidence>
<evidence type="ECO:0000256" key="55">
    <source>
        <dbReference type="ARBA" id="ARBA00049263"/>
    </source>
</evidence>
<dbReference type="EC" id="2.3.1.85" evidence="4"/>
<dbReference type="KEGG" id="ccal:108628231"/>
<evidence type="ECO:0000256" key="35">
    <source>
        <dbReference type="ARBA" id="ARBA00047451"/>
    </source>
</evidence>
<dbReference type="SMART" id="SM00825">
    <property type="entry name" value="PKS_KS"/>
    <property type="match status" value="1"/>
</dbReference>
<comment type="catalytic activity">
    <reaction evidence="57">
        <text>3-oxooctanoyl-[ACP] + NADPH + H(+) = (3R)-hydroxyoctanoyl-[ACP] + NADP(+)</text>
        <dbReference type="Rhea" id="RHEA:41840"/>
        <dbReference type="Rhea" id="RHEA-COMP:9633"/>
        <dbReference type="Rhea" id="RHEA-COMP:9634"/>
        <dbReference type="ChEBI" id="CHEBI:15378"/>
        <dbReference type="ChEBI" id="CHEBI:57783"/>
        <dbReference type="ChEBI" id="CHEBI:58349"/>
        <dbReference type="ChEBI" id="CHEBI:78460"/>
        <dbReference type="ChEBI" id="CHEBI:78461"/>
    </reaction>
    <physiologicalReaction direction="left-to-right" evidence="57">
        <dbReference type="Rhea" id="RHEA:41841"/>
    </physiologicalReaction>
</comment>
<comment type="catalytic activity">
    <reaction evidence="60">
        <text>octanoyl-[ACP] + malonyl-[ACP] + H(+) = 3-oxodecanoyl-[ACP] + holo-[ACP] + CO2</text>
        <dbReference type="Rhea" id="RHEA:41852"/>
        <dbReference type="Rhea" id="RHEA-COMP:9623"/>
        <dbReference type="Rhea" id="RHEA-COMP:9636"/>
        <dbReference type="Rhea" id="RHEA-COMP:9637"/>
        <dbReference type="Rhea" id="RHEA-COMP:9685"/>
        <dbReference type="ChEBI" id="CHEBI:15378"/>
        <dbReference type="ChEBI" id="CHEBI:16526"/>
        <dbReference type="ChEBI" id="CHEBI:64479"/>
        <dbReference type="ChEBI" id="CHEBI:78449"/>
        <dbReference type="ChEBI" id="CHEBI:78463"/>
        <dbReference type="ChEBI" id="CHEBI:78464"/>
    </reaction>
    <physiologicalReaction direction="left-to-right" evidence="60">
        <dbReference type="Rhea" id="RHEA:41853"/>
    </physiologicalReaction>
</comment>
<dbReference type="Pfam" id="PF21149">
    <property type="entry name" value="FAS_pseudo-KR"/>
    <property type="match status" value="1"/>
</dbReference>
<dbReference type="PANTHER" id="PTHR43775">
    <property type="entry name" value="FATTY ACID SYNTHASE"/>
    <property type="match status" value="1"/>
</dbReference>
<evidence type="ECO:0000256" key="22">
    <source>
        <dbReference type="ARBA" id="ARBA00023373"/>
    </source>
</evidence>
<dbReference type="CDD" id="cd00833">
    <property type="entry name" value="PKS"/>
    <property type="match status" value="1"/>
</dbReference>
<evidence type="ECO:0000256" key="20">
    <source>
        <dbReference type="ARBA" id="ARBA00023332"/>
    </source>
</evidence>
<comment type="catalytic activity">
    <reaction evidence="28">
        <text>(3R)-hydroxybutanoyl-[ACP] = (2E)-butenoyl-[ACP] + H2O</text>
        <dbReference type="Rhea" id="RHEA:41808"/>
        <dbReference type="Rhea" id="RHEA-COMP:9626"/>
        <dbReference type="Rhea" id="RHEA-COMP:9627"/>
        <dbReference type="ChEBI" id="CHEBI:15377"/>
        <dbReference type="ChEBI" id="CHEBI:78451"/>
        <dbReference type="ChEBI" id="CHEBI:78453"/>
    </reaction>
    <physiologicalReaction direction="left-to-right" evidence="28">
        <dbReference type="Rhea" id="RHEA:41809"/>
    </physiologicalReaction>
</comment>
<dbReference type="InterPro" id="IPR057326">
    <property type="entry name" value="KR_dom"/>
</dbReference>
<evidence type="ECO:0000256" key="12">
    <source>
        <dbReference type="ARBA" id="ARBA00022553"/>
    </source>
</evidence>
<comment type="catalytic activity">
    <reaction evidence="49">
        <text>holo-[ACP] + acetyl-CoA = acetyl-[ACP] + CoA</text>
        <dbReference type="Rhea" id="RHEA:41788"/>
        <dbReference type="Rhea" id="RHEA-COMP:9621"/>
        <dbReference type="Rhea" id="RHEA-COMP:9685"/>
        <dbReference type="ChEBI" id="CHEBI:57287"/>
        <dbReference type="ChEBI" id="CHEBI:57288"/>
        <dbReference type="ChEBI" id="CHEBI:64479"/>
        <dbReference type="ChEBI" id="CHEBI:78446"/>
        <dbReference type="EC" id="2.3.1.38"/>
    </reaction>
    <physiologicalReaction direction="left-to-right" evidence="49">
        <dbReference type="Rhea" id="RHEA:41789"/>
    </physiologicalReaction>
</comment>
<dbReference type="SMART" id="SM00823">
    <property type="entry name" value="PKS_PP"/>
    <property type="match status" value="1"/>
</dbReference>
<name>A0AAJ7S6B5_9HYME</name>
<comment type="catalytic activity">
    <reaction evidence="32">
        <text>hexanoyl-[ACP] + malonyl-[ACP] + H(+) = 3-oxooctanoyl-[ACP] + holo-[ACP] + CO2</text>
        <dbReference type="Rhea" id="RHEA:41836"/>
        <dbReference type="Rhea" id="RHEA-COMP:9623"/>
        <dbReference type="Rhea" id="RHEA-COMP:9632"/>
        <dbReference type="Rhea" id="RHEA-COMP:9633"/>
        <dbReference type="Rhea" id="RHEA-COMP:9685"/>
        <dbReference type="ChEBI" id="CHEBI:15378"/>
        <dbReference type="ChEBI" id="CHEBI:16526"/>
        <dbReference type="ChEBI" id="CHEBI:64479"/>
        <dbReference type="ChEBI" id="CHEBI:78449"/>
        <dbReference type="ChEBI" id="CHEBI:78459"/>
        <dbReference type="ChEBI" id="CHEBI:78460"/>
    </reaction>
    <physiologicalReaction direction="left-to-right" evidence="32">
        <dbReference type="Rhea" id="RHEA:41837"/>
    </physiologicalReaction>
</comment>
<evidence type="ECO:0000256" key="19">
    <source>
        <dbReference type="ARBA" id="ARBA00023268"/>
    </source>
</evidence>
<comment type="catalytic activity">
    <reaction evidence="48">
        <text>a 2,3-saturated acyl-[ACP] + NADP(+) = a (2E)-enoyl-[ACP] + NADPH + H(+)</text>
        <dbReference type="Rhea" id="RHEA:22564"/>
        <dbReference type="Rhea" id="RHEA-COMP:9925"/>
        <dbReference type="Rhea" id="RHEA-COMP:9926"/>
        <dbReference type="ChEBI" id="CHEBI:15378"/>
        <dbReference type="ChEBI" id="CHEBI:57783"/>
        <dbReference type="ChEBI" id="CHEBI:58349"/>
        <dbReference type="ChEBI" id="CHEBI:78784"/>
        <dbReference type="ChEBI" id="CHEBI:78785"/>
        <dbReference type="EC" id="1.3.1.39"/>
    </reaction>
    <physiologicalReaction direction="right-to-left" evidence="48">
        <dbReference type="Rhea" id="RHEA:22566"/>
    </physiologicalReaction>
</comment>
<evidence type="ECO:0000256" key="41">
    <source>
        <dbReference type="ARBA" id="ARBA00047961"/>
    </source>
</evidence>
<dbReference type="InterPro" id="IPR020843">
    <property type="entry name" value="ER"/>
</dbReference>
<dbReference type="GO" id="GO:0004313">
    <property type="term" value="F:[acyl-carrier-protein] S-acetyltransferase activity"/>
    <property type="evidence" value="ECO:0007669"/>
    <property type="project" value="UniProtKB-EC"/>
</dbReference>
<keyword evidence="19" id="KW-0511">Multifunctional enzyme</keyword>
<dbReference type="Gene3D" id="3.90.180.10">
    <property type="entry name" value="Medium-chain alcohol dehydrogenases, catalytic domain"/>
    <property type="match status" value="1"/>
</dbReference>
<dbReference type="EC" id="2.3.1.39" evidence="9"/>
<dbReference type="InterPro" id="IPR016035">
    <property type="entry name" value="Acyl_Trfase/lysoPLipase"/>
</dbReference>
<reference evidence="66" key="1">
    <citation type="submission" date="2025-08" db="UniProtKB">
        <authorList>
            <consortium name="RefSeq"/>
        </authorList>
    </citation>
    <scope>IDENTIFICATION</scope>
    <source>
        <tissue evidence="66">Whole body</tissue>
    </source>
</reference>
<comment type="catalytic activity">
    <reaction evidence="53">
        <text>decanoyl-[ACP] + malonyl-[ACP] + H(+) = 3-oxododecanoyl-[ACP] + holo-[ACP] + CO2</text>
        <dbReference type="Rhea" id="RHEA:41868"/>
        <dbReference type="Rhea" id="RHEA-COMP:9623"/>
        <dbReference type="Rhea" id="RHEA-COMP:9640"/>
        <dbReference type="Rhea" id="RHEA-COMP:9641"/>
        <dbReference type="Rhea" id="RHEA-COMP:9685"/>
        <dbReference type="ChEBI" id="CHEBI:15378"/>
        <dbReference type="ChEBI" id="CHEBI:16526"/>
        <dbReference type="ChEBI" id="CHEBI:64479"/>
        <dbReference type="ChEBI" id="CHEBI:78449"/>
        <dbReference type="ChEBI" id="CHEBI:78468"/>
        <dbReference type="ChEBI" id="CHEBI:78469"/>
    </reaction>
    <physiologicalReaction direction="left-to-right" evidence="53">
        <dbReference type="Rhea" id="RHEA:41869"/>
    </physiologicalReaction>
</comment>
<evidence type="ECO:0000256" key="21">
    <source>
        <dbReference type="ARBA" id="ARBA00023351"/>
    </source>
</evidence>
<dbReference type="EC" id="1.3.1.39" evidence="2"/>
<dbReference type="SMART" id="SM00829">
    <property type="entry name" value="PKS_ER"/>
    <property type="match status" value="1"/>
</dbReference>
<gene>
    <name evidence="66" type="primary">LOC108628231</name>
</gene>
<comment type="catalytic activity">
    <reaction evidence="35">
        <text>tetradecanoyl-[ACP] + malonyl-[ACP] + H(+) = 3-oxohexadecanoyl-[ACP] + holo-[ACP] + CO2</text>
        <dbReference type="Rhea" id="RHEA:41900"/>
        <dbReference type="Rhea" id="RHEA-COMP:9623"/>
        <dbReference type="Rhea" id="RHEA-COMP:9648"/>
        <dbReference type="Rhea" id="RHEA-COMP:9649"/>
        <dbReference type="Rhea" id="RHEA-COMP:9685"/>
        <dbReference type="ChEBI" id="CHEBI:15378"/>
        <dbReference type="ChEBI" id="CHEBI:16526"/>
        <dbReference type="ChEBI" id="CHEBI:64479"/>
        <dbReference type="ChEBI" id="CHEBI:78449"/>
        <dbReference type="ChEBI" id="CHEBI:78477"/>
        <dbReference type="ChEBI" id="CHEBI:78478"/>
    </reaction>
    <physiologicalReaction direction="left-to-right" evidence="35">
        <dbReference type="Rhea" id="RHEA:41901"/>
    </physiologicalReaction>
</comment>
<dbReference type="InterPro" id="IPR014043">
    <property type="entry name" value="Acyl_transferase_dom"/>
</dbReference>
<dbReference type="GO" id="GO:0141148">
    <property type="term" value="F:enoyl-[acyl-carrier-protein] reductase (NADPH) activity"/>
    <property type="evidence" value="ECO:0007669"/>
    <property type="project" value="UniProtKB-EC"/>
</dbReference>
<evidence type="ECO:0000256" key="58">
    <source>
        <dbReference type="ARBA" id="ARBA00049449"/>
    </source>
</evidence>
<evidence type="ECO:0000256" key="57">
    <source>
        <dbReference type="ARBA" id="ARBA00049422"/>
    </source>
</evidence>
<evidence type="ECO:0000256" key="54">
    <source>
        <dbReference type="ARBA" id="ARBA00049171"/>
    </source>
</evidence>
<dbReference type="EC" id="4.2.1.59" evidence="6"/>
<comment type="catalytic activity">
    <reaction evidence="42">
        <text>hexadecanoyl-[ACP] + malonyl-[ACP] + H(+) = 3-oxooctadecanoyl-[ACP] + holo-[ACP] + CO2</text>
        <dbReference type="Rhea" id="RHEA:41916"/>
        <dbReference type="Rhea" id="RHEA-COMP:9623"/>
        <dbReference type="Rhea" id="RHEA-COMP:9652"/>
        <dbReference type="Rhea" id="RHEA-COMP:9653"/>
        <dbReference type="Rhea" id="RHEA-COMP:9685"/>
        <dbReference type="ChEBI" id="CHEBI:15378"/>
        <dbReference type="ChEBI" id="CHEBI:16526"/>
        <dbReference type="ChEBI" id="CHEBI:64479"/>
        <dbReference type="ChEBI" id="CHEBI:78449"/>
        <dbReference type="ChEBI" id="CHEBI:78483"/>
        <dbReference type="ChEBI" id="CHEBI:78487"/>
    </reaction>
    <physiologicalReaction direction="left-to-right" evidence="42">
        <dbReference type="Rhea" id="RHEA:41917"/>
    </physiologicalReaction>
</comment>
<dbReference type="Gene3D" id="3.10.129.110">
    <property type="entry name" value="Polyketide synthase dehydratase"/>
    <property type="match status" value="1"/>
</dbReference>
<dbReference type="SUPFAM" id="SSF52151">
    <property type="entry name" value="FabD/lysophospholipase-like"/>
    <property type="match status" value="1"/>
</dbReference>
<evidence type="ECO:0000256" key="8">
    <source>
        <dbReference type="ARBA" id="ARBA00013256"/>
    </source>
</evidence>
<evidence type="ECO:0000256" key="4">
    <source>
        <dbReference type="ARBA" id="ARBA00012873"/>
    </source>
</evidence>
<comment type="catalytic activity">
    <reaction evidence="40">
        <text>3-oxobutanoyl-[ACP] + NADPH + H(+) = (3R)-hydroxybutanoyl-[ACP] + NADP(+)</text>
        <dbReference type="Rhea" id="RHEA:41804"/>
        <dbReference type="Rhea" id="RHEA-COMP:9625"/>
        <dbReference type="Rhea" id="RHEA-COMP:9626"/>
        <dbReference type="ChEBI" id="CHEBI:15378"/>
        <dbReference type="ChEBI" id="CHEBI:57783"/>
        <dbReference type="ChEBI" id="CHEBI:58349"/>
        <dbReference type="ChEBI" id="CHEBI:78450"/>
        <dbReference type="ChEBI" id="CHEBI:78451"/>
    </reaction>
    <physiologicalReaction direction="left-to-right" evidence="40">
        <dbReference type="Rhea" id="RHEA:41805"/>
    </physiologicalReaction>
</comment>
<proteinExistence type="predicted"/>
<evidence type="ECO:0000313" key="66">
    <source>
        <dbReference type="RefSeq" id="XP_026672146.1"/>
    </source>
</evidence>
<comment type="catalytic activity">
    <reaction evidence="27">
        <text>(3R)-hydroxyhexadecanoyl-[ACP] = (2E)-hexadecenoyl-[ACP] + H2O</text>
        <dbReference type="Rhea" id="RHEA:41908"/>
        <dbReference type="Rhea" id="RHEA-COMP:9650"/>
        <dbReference type="Rhea" id="RHEA-COMP:9651"/>
        <dbReference type="ChEBI" id="CHEBI:15377"/>
        <dbReference type="ChEBI" id="CHEBI:78480"/>
        <dbReference type="ChEBI" id="CHEBI:78481"/>
    </reaction>
    <physiologicalReaction direction="left-to-right" evidence="27">
        <dbReference type="Rhea" id="RHEA:41909"/>
    </physiologicalReaction>
</comment>
<feature type="region of interest" description="N-terminal hotdog fold" evidence="61">
    <location>
        <begin position="648"/>
        <end position="768"/>
    </location>
</feature>
<dbReference type="InterPro" id="IPR036736">
    <property type="entry name" value="ACP-like_sf"/>
</dbReference>
<evidence type="ECO:0000256" key="37">
    <source>
        <dbReference type="ARBA" id="ARBA00047578"/>
    </source>
</evidence>
<comment type="catalytic activity">
    <reaction evidence="50">
        <text>hexadecanoyl-[ACP] + H2O = hexadecanoate + holo-[ACP] + H(+)</text>
        <dbReference type="Rhea" id="RHEA:41932"/>
        <dbReference type="Rhea" id="RHEA-COMP:9652"/>
        <dbReference type="Rhea" id="RHEA-COMP:9685"/>
        <dbReference type="ChEBI" id="CHEBI:7896"/>
        <dbReference type="ChEBI" id="CHEBI:15377"/>
        <dbReference type="ChEBI" id="CHEBI:15378"/>
        <dbReference type="ChEBI" id="CHEBI:64479"/>
        <dbReference type="ChEBI" id="CHEBI:78483"/>
        <dbReference type="EC" id="3.1.2.14"/>
    </reaction>
    <physiologicalReaction direction="left-to-right" evidence="50">
        <dbReference type="Rhea" id="RHEA:41933"/>
    </physiologicalReaction>
</comment>
<comment type="catalytic activity">
    <reaction evidence="25">
        <text>(3R)-hydroxytetradecanoyl-[ACP] = (2E)-tetradecenoyl-[ACP] + H2O</text>
        <dbReference type="Rhea" id="RHEA:41892"/>
        <dbReference type="Rhea" id="RHEA-COMP:9646"/>
        <dbReference type="Rhea" id="RHEA-COMP:9647"/>
        <dbReference type="ChEBI" id="CHEBI:15377"/>
        <dbReference type="ChEBI" id="CHEBI:78474"/>
        <dbReference type="ChEBI" id="CHEBI:78475"/>
    </reaction>
    <physiologicalReaction direction="left-to-right" evidence="25">
        <dbReference type="Rhea" id="RHEA:41893"/>
    </physiologicalReaction>
</comment>
<evidence type="ECO:0000256" key="30">
    <source>
        <dbReference type="ARBA" id="ARBA00044883"/>
    </source>
</evidence>
<feature type="active site" description="Proton acceptor; for dehydratase activity" evidence="61">
    <location>
        <position position="683"/>
    </location>
</feature>
<evidence type="ECO:0000256" key="24">
    <source>
        <dbReference type="ARBA" id="ARBA00023394"/>
    </source>
</evidence>
<comment type="catalytic activity">
    <reaction evidence="23">
        <text>(3R)-hydroxydecanoyl-[ACP] = (2E)-decenoyl-[ACP] + H2O</text>
        <dbReference type="Rhea" id="RHEA:41860"/>
        <dbReference type="Rhea" id="RHEA-COMP:9638"/>
        <dbReference type="Rhea" id="RHEA-COMP:9639"/>
        <dbReference type="ChEBI" id="CHEBI:15377"/>
        <dbReference type="ChEBI" id="CHEBI:78466"/>
        <dbReference type="ChEBI" id="CHEBI:78467"/>
    </reaction>
    <physiologicalReaction direction="left-to-right" evidence="23">
        <dbReference type="Rhea" id="RHEA:41861"/>
    </physiologicalReaction>
</comment>
<dbReference type="SMART" id="SM00822">
    <property type="entry name" value="PKS_KR"/>
    <property type="match status" value="1"/>
</dbReference>
<evidence type="ECO:0000259" key="62">
    <source>
        <dbReference type="PROSITE" id="PS50075"/>
    </source>
</evidence>
<keyword evidence="15" id="KW-0521">NADP</keyword>
<dbReference type="InterPro" id="IPR032821">
    <property type="entry name" value="PKS_assoc"/>
</dbReference>
<evidence type="ECO:0000256" key="34">
    <source>
        <dbReference type="ARBA" id="ARBA00047440"/>
    </source>
</evidence>
<evidence type="ECO:0000256" key="18">
    <source>
        <dbReference type="ARBA" id="ARBA00023239"/>
    </source>
</evidence>
<evidence type="ECO:0000256" key="15">
    <source>
        <dbReference type="ARBA" id="ARBA00022857"/>
    </source>
</evidence>
<dbReference type="GO" id="GO:0004314">
    <property type="term" value="F:[acyl-carrier-protein] S-malonyltransferase activity"/>
    <property type="evidence" value="ECO:0007669"/>
    <property type="project" value="UniProtKB-EC"/>
</dbReference>
<dbReference type="Pfam" id="PF00107">
    <property type="entry name" value="ADH_zinc_N"/>
    <property type="match status" value="1"/>
</dbReference>
<dbReference type="InterPro" id="IPR020841">
    <property type="entry name" value="PKS_Beta-ketoAc_synthase_dom"/>
</dbReference>
<dbReference type="EC" id="3.1.2.14" evidence="3"/>
<dbReference type="GO" id="GO:0006633">
    <property type="term" value="P:fatty acid biosynthetic process"/>
    <property type="evidence" value="ECO:0007669"/>
    <property type="project" value="TreeGrafter"/>
</dbReference>
<dbReference type="RefSeq" id="XP_026672146.1">
    <property type="nucleotide sequence ID" value="XM_026816345.1"/>
</dbReference>
<evidence type="ECO:0000256" key="43">
    <source>
        <dbReference type="ARBA" id="ARBA00048281"/>
    </source>
</evidence>
<evidence type="ECO:0000256" key="44">
    <source>
        <dbReference type="ARBA" id="ARBA00048289"/>
    </source>
</evidence>
<comment type="catalytic activity">
    <reaction evidence="46">
        <text>a fatty acyl-[ACP] + malonyl-[ACP] + H(+) = a 3-oxoacyl-[ACP] + holo-[ACP] + CO2</text>
        <dbReference type="Rhea" id="RHEA:22836"/>
        <dbReference type="Rhea" id="RHEA-COMP:9623"/>
        <dbReference type="Rhea" id="RHEA-COMP:9685"/>
        <dbReference type="Rhea" id="RHEA-COMP:9916"/>
        <dbReference type="Rhea" id="RHEA-COMP:14125"/>
        <dbReference type="ChEBI" id="CHEBI:15378"/>
        <dbReference type="ChEBI" id="CHEBI:16526"/>
        <dbReference type="ChEBI" id="CHEBI:64479"/>
        <dbReference type="ChEBI" id="CHEBI:78449"/>
        <dbReference type="ChEBI" id="CHEBI:78776"/>
        <dbReference type="ChEBI" id="CHEBI:138651"/>
        <dbReference type="EC" id="2.3.1.41"/>
    </reaction>
    <physiologicalReaction direction="left-to-right" evidence="46">
        <dbReference type="Rhea" id="RHEA:22837"/>
    </physiologicalReaction>
</comment>
<dbReference type="Gene3D" id="3.40.50.720">
    <property type="entry name" value="NAD(P)-binding Rossmann-like Domain"/>
    <property type="match status" value="1"/>
</dbReference>
<evidence type="ECO:0000256" key="10">
    <source>
        <dbReference type="ARBA" id="ARBA00018769"/>
    </source>
</evidence>
<evidence type="ECO:0000256" key="23">
    <source>
        <dbReference type="ARBA" id="ARBA00023388"/>
    </source>
</evidence>
<comment type="catalytic activity">
    <reaction evidence="24">
        <text>a (3R)-hydroxyacyl-[ACP] = a (2E)-enoyl-[ACP] + H2O</text>
        <dbReference type="Rhea" id="RHEA:13097"/>
        <dbReference type="Rhea" id="RHEA-COMP:9925"/>
        <dbReference type="Rhea" id="RHEA-COMP:9945"/>
        <dbReference type="ChEBI" id="CHEBI:15377"/>
        <dbReference type="ChEBI" id="CHEBI:78784"/>
        <dbReference type="ChEBI" id="CHEBI:78827"/>
        <dbReference type="EC" id="4.2.1.59"/>
    </reaction>
    <physiologicalReaction direction="left-to-right" evidence="24">
        <dbReference type="Rhea" id="RHEA:13098"/>
    </physiologicalReaction>
</comment>
<dbReference type="GeneID" id="108628231"/>
<comment type="catalytic activity">
    <reaction evidence="55">
        <text>3-oxododecanoyl-[ACP] + NADPH + H(+) = (3R)-hydroxydodecanoyl-[ACP] + NADP(+)</text>
        <dbReference type="Rhea" id="RHEA:41872"/>
        <dbReference type="Rhea" id="RHEA-COMP:9641"/>
        <dbReference type="Rhea" id="RHEA-COMP:9642"/>
        <dbReference type="ChEBI" id="CHEBI:15378"/>
        <dbReference type="ChEBI" id="CHEBI:57783"/>
        <dbReference type="ChEBI" id="CHEBI:58349"/>
        <dbReference type="ChEBI" id="CHEBI:78469"/>
        <dbReference type="ChEBI" id="CHEBI:78470"/>
    </reaction>
    <physiologicalReaction direction="left-to-right" evidence="55">
        <dbReference type="Rhea" id="RHEA:41873"/>
    </physiologicalReaction>
</comment>
<dbReference type="PANTHER" id="PTHR43775:SF23">
    <property type="entry name" value="FATTY ACID SYNTHASE 3"/>
    <property type="match status" value="1"/>
</dbReference>
<keyword evidence="11" id="KW-0596">Phosphopantetheine</keyword>
<dbReference type="Proteomes" id="UP000694925">
    <property type="component" value="Unplaced"/>
</dbReference>
<evidence type="ECO:0000256" key="16">
    <source>
        <dbReference type="ARBA" id="ARBA00022898"/>
    </source>
</evidence>
<comment type="catalytic activity">
    <reaction evidence="22">
        <text>(3R)-hydroxyhexanoyl-[ACP] = (2E)-hexenoyl-[ACP] + H2O</text>
        <dbReference type="Rhea" id="RHEA:41828"/>
        <dbReference type="Rhea" id="RHEA-COMP:9630"/>
        <dbReference type="Rhea" id="RHEA-COMP:9631"/>
        <dbReference type="ChEBI" id="CHEBI:15377"/>
        <dbReference type="ChEBI" id="CHEBI:78457"/>
        <dbReference type="ChEBI" id="CHEBI:78458"/>
    </reaction>
    <physiologicalReaction direction="left-to-right" evidence="22">
        <dbReference type="Rhea" id="RHEA:41829"/>
    </physiologicalReaction>
</comment>